<dbReference type="AlphaFoldDB" id="A0A6A6JRP9"/>
<dbReference type="EMBL" id="ML986488">
    <property type="protein sequence ID" value="KAF2278396.1"/>
    <property type="molecule type" value="Genomic_DNA"/>
</dbReference>
<evidence type="ECO:0000313" key="3">
    <source>
        <dbReference type="Proteomes" id="UP000800097"/>
    </source>
</evidence>
<gene>
    <name evidence="2" type="ORF">EI97DRAFT_431623</name>
</gene>
<name>A0A6A6JRP9_WESOR</name>
<dbReference type="GeneID" id="54551159"/>
<keyword evidence="1" id="KW-1133">Transmembrane helix</keyword>
<dbReference type="Proteomes" id="UP000800097">
    <property type="component" value="Unassembled WGS sequence"/>
</dbReference>
<feature type="transmembrane region" description="Helical" evidence="1">
    <location>
        <begin position="6"/>
        <end position="22"/>
    </location>
</feature>
<organism evidence="2 3">
    <name type="scientific">Westerdykella ornata</name>
    <dbReference type="NCBI Taxonomy" id="318751"/>
    <lineage>
        <taxon>Eukaryota</taxon>
        <taxon>Fungi</taxon>
        <taxon>Dikarya</taxon>
        <taxon>Ascomycota</taxon>
        <taxon>Pezizomycotina</taxon>
        <taxon>Dothideomycetes</taxon>
        <taxon>Pleosporomycetidae</taxon>
        <taxon>Pleosporales</taxon>
        <taxon>Sporormiaceae</taxon>
        <taxon>Westerdykella</taxon>
    </lineage>
</organism>
<evidence type="ECO:0000256" key="1">
    <source>
        <dbReference type="SAM" id="Phobius"/>
    </source>
</evidence>
<sequence length="53" mass="5493">MAGSDAVSVYNAMLALLVGYLLRSTNGPSLGSYYIQLATPSTPPLASLTAIFD</sequence>
<accession>A0A6A6JRP9</accession>
<reference evidence="2" key="1">
    <citation type="journal article" date="2020" name="Stud. Mycol.">
        <title>101 Dothideomycetes genomes: a test case for predicting lifestyles and emergence of pathogens.</title>
        <authorList>
            <person name="Haridas S."/>
            <person name="Albert R."/>
            <person name="Binder M."/>
            <person name="Bloem J."/>
            <person name="Labutti K."/>
            <person name="Salamov A."/>
            <person name="Andreopoulos B."/>
            <person name="Baker S."/>
            <person name="Barry K."/>
            <person name="Bills G."/>
            <person name="Bluhm B."/>
            <person name="Cannon C."/>
            <person name="Castanera R."/>
            <person name="Culley D."/>
            <person name="Daum C."/>
            <person name="Ezra D."/>
            <person name="Gonzalez J."/>
            <person name="Henrissat B."/>
            <person name="Kuo A."/>
            <person name="Liang C."/>
            <person name="Lipzen A."/>
            <person name="Lutzoni F."/>
            <person name="Magnuson J."/>
            <person name="Mondo S."/>
            <person name="Nolan M."/>
            <person name="Ohm R."/>
            <person name="Pangilinan J."/>
            <person name="Park H.-J."/>
            <person name="Ramirez L."/>
            <person name="Alfaro M."/>
            <person name="Sun H."/>
            <person name="Tritt A."/>
            <person name="Yoshinaga Y."/>
            <person name="Zwiers L.-H."/>
            <person name="Turgeon B."/>
            <person name="Goodwin S."/>
            <person name="Spatafora J."/>
            <person name="Crous P."/>
            <person name="Grigoriev I."/>
        </authorList>
    </citation>
    <scope>NUCLEOTIDE SEQUENCE</scope>
    <source>
        <strain evidence="2">CBS 379.55</strain>
    </source>
</reference>
<keyword evidence="1" id="KW-0472">Membrane</keyword>
<evidence type="ECO:0000313" key="2">
    <source>
        <dbReference type="EMBL" id="KAF2278396.1"/>
    </source>
</evidence>
<proteinExistence type="predicted"/>
<dbReference type="RefSeq" id="XP_033655935.1">
    <property type="nucleotide sequence ID" value="XM_033797984.1"/>
</dbReference>
<keyword evidence="1" id="KW-0812">Transmembrane</keyword>
<protein>
    <submittedName>
        <fullName evidence="2">Uncharacterized protein</fullName>
    </submittedName>
</protein>
<keyword evidence="3" id="KW-1185">Reference proteome</keyword>